<reference evidence="2 3" key="1">
    <citation type="submission" date="2024-09" db="EMBL/GenBank/DDBJ databases">
        <authorList>
            <person name="Sun Q."/>
            <person name="Mori K."/>
        </authorList>
    </citation>
    <scope>NUCLEOTIDE SEQUENCE [LARGE SCALE GENOMIC DNA]</scope>
    <source>
        <strain evidence="2 3">TBRC 1432</strain>
    </source>
</reference>
<evidence type="ECO:0000256" key="1">
    <source>
        <dbReference type="SAM" id="MobiDB-lite"/>
    </source>
</evidence>
<protein>
    <submittedName>
        <fullName evidence="2">Uncharacterized protein</fullName>
    </submittedName>
</protein>
<comment type="caution">
    <text evidence="2">The sequence shown here is derived from an EMBL/GenBank/DDBJ whole genome shotgun (WGS) entry which is preliminary data.</text>
</comment>
<dbReference type="RefSeq" id="WP_273937112.1">
    <property type="nucleotide sequence ID" value="NZ_CP097263.1"/>
</dbReference>
<feature type="region of interest" description="Disordered" evidence="1">
    <location>
        <begin position="1"/>
        <end position="110"/>
    </location>
</feature>
<evidence type="ECO:0000313" key="3">
    <source>
        <dbReference type="Proteomes" id="UP001589810"/>
    </source>
</evidence>
<organism evidence="2 3">
    <name type="scientific">Kutzneria chonburiensis</name>
    <dbReference type="NCBI Taxonomy" id="1483604"/>
    <lineage>
        <taxon>Bacteria</taxon>
        <taxon>Bacillati</taxon>
        <taxon>Actinomycetota</taxon>
        <taxon>Actinomycetes</taxon>
        <taxon>Pseudonocardiales</taxon>
        <taxon>Pseudonocardiaceae</taxon>
        <taxon>Kutzneria</taxon>
    </lineage>
</organism>
<sequence>MSTLDDKSTSTPDALDPITVDEVEQALTAGRNGGETTDDGGIPHAETKPAGAVALADGGDPDGGIPHAETKPQGGVAHPNGGIPHAETTKAGGGVAHPNGGIPHAEVVRP</sequence>
<dbReference type="EMBL" id="JBHLUD010000013">
    <property type="protein sequence ID" value="MFC0546874.1"/>
    <property type="molecule type" value="Genomic_DNA"/>
</dbReference>
<dbReference type="Proteomes" id="UP001589810">
    <property type="component" value="Unassembled WGS sequence"/>
</dbReference>
<accession>A0ABV6N2W7</accession>
<name>A0ABV6N2W7_9PSEU</name>
<keyword evidence="3" id="KW-1185">Reference proteome</keyword>
<evidence type="ECO:0000313" key="2">
    <source>
        <dbReference type="EMBL" id="MFC0546874.1"/>
    </source>
</evidence>
<gene>
    <name evidence="2" type="ORF">ACFFH7_35565</name>
</gene>
<proteinExistence type="predicted"/>